<feature type="coiled-coil region" evidence="1">
    <location>
        <begin position="282"/>
        <end position="320"/>
    </location>
</feature>
<evidence type="ECO:0000256" key="1">
    <source>
        <dbReference type="SAM" id="Coils"/>
    </source>
</evidence>
<feature type="domain" description="Large polyvalent protein-associated" evidence="4">
    <location>
        <begin position="421"/>
        <end position="508"/>
    </location>
</feature>
<evidence type="ECO:0000259" key="3">
    <source>
        <dbReference type="Pfam" id="PF03432"/>
    </source>
</evidence>
<organism evidence="7">
    <name type="scientific">Plasmid pMCBF1</name>
    <dbReference type="NCBI Taxonomy" id="1003194"/>
    <lineage>
        <taxon>other sequences</taxon>
        <taxon>plasmids</taxon>
    </lineage>
</organism>
<dbReference type="EMBL" id="AY950444">
    <property type="protein sequence ID" value="AAY97952.1"/>
    <property type="molecule type" value="Genomic_DNA"/>
</dbReference>
<dbReference type="InterPro" id="IPR054461">
    <property type="entry name" value="TraI-like_C"/>
</dbReference>
<feature type="region of interest" description="Disordered" evidence="2">
    <location>
        <begin position="248"/>
        <end position="269"/>
    </location>
</feature>
<geneLocation type="plasmid" evidence="7">
    <name>pMCBF1</name>
</geneLocation>
<reference evidence="7" key="1">
    <citation type="journal article" date="2011" name="Nat. Commun.">
        <title>The IncP-1 plasmid backbone adapts to different host bacterial species and evolves through homologous recombination.</title>
        <authorList>
            <person name="Norberg P."/>
            <person name="Bergstrom M."/>
            <person name="Jethava V."/>
            <person name="Dubhashi D."/>
            <person name="Hermansson M."/>
        </authorList>
    </citation>
    <scope>NUCLEOTIDE SEQUENCE</scope>
    <source>
        <plasmid evidence="7">pMCBF1</plasmid>
    </source>
</reference>
<feature type="compositionally biased region" description="Polar residues" evidence="2">
    <location>
        <begin position="508"/>
        <end position="517"/>
    </location>
</feature>
<evidence type="ECO:0000256" key="2">
    <source>
        <dbReference type="SAM" id="MobiDB-lite"/>
    </source>
</evidence>
<dbReference type="NCBIfam" id="NF041893">
    <property type="entry name" value="TraI_MobP_relax"/>
    <property type="match status" value="1"/>
</dbReference>
<dbReference type="Pfam" id="PF22287">
    <property type="entry name" value="TraI-like_C"/>
    <property type="match status" value="1"/>
</dbReference>
<feature type="region of interest" description="Disordered" evidence="2">
    <location>
        <begin position="508"/>
        <end position="590"/>
    </location>
</feature>
<evidence type="ECO:0000313" key="7">
    <source>
        <dbReference type="EMBL" id="AAY97952.1"/>
    </source>
</evidence>
<dbReference type="Pfam" id="PF03432">
    <property type="entry name" value="Relaxase"/>
    <property type="match status" value="1"/>
</dbReference>
<feature type="domain" description="MobA/VirD2-like nuclease" evidence="3">
    <location>
        <begin position="22"/>
        <end position="154"/>
    </location>
</feature>
<dbReference type="InterPro" id="IPR049751">
    <property type="entry name" value="TraI/MobA_relaxases"/>
</dbReference>
<feature type="compositionally biased region" description="Basic and acidic residues" evidence="2">
    <location>
        <begin position="518"/>
        <end position="535"/>
    </location>
</feature>
<feature type="compositionally biased region" description="Basic and acidic residues" evidence="2">
    <location>
        <begin position="255"/>
        <end position="264"/>
    </location>
</feature>
<keyword evidence="1" id="KW-0175">Coiled coil</keyword>
<dbReference type="AlphaFoldDB" id="F2FB04"/>
<name>F2FB04_9ZZZZ</name>
<sequence length="737" mass="81214">MIAKHVPMRTLGKSNFGDLARYITDAQSKDHRLGQVRVTNCEAATLPAAIEEVLATQHMNTRAKSDKTYHLIVSFRAGEQPDDETLKAIEERICGGLGYGEHQRVSAVHNDTDNLHIHIAINKIHPKRGTLHEPYYSHRTLSDLCETLERDYGLERDNHMPNQRGAAARAADMERHAGIESLVGWIKRECLEEIRGATSWADLHQVMRDNGLELRERGNGLVVEASDGTTVKASTLARDLSKPALEGRLGPFEASAERKADKPKRSYQKAPVRMRIDTTELYARYKDEQKNLTAARAEALNKARRRKDRAVEDAKRANRLRRATIKVVDSKGVSKKMLYSQASAALRSSLDAIHAEYTKEREKLYQGFQRRTWADWLKNEAMQGNPQALTALRARDAAKGLQGHTLTGHGEAHGSTSQEIDNITKKGTIIYRAGQTAVRDDGAKLQVSRENDQRGLQAALRMAAERYGSRITVTGDAEFKARIIHAAVDGRLSITFADPGLERRRQELLTQKEQANVRTDRANQRHERGRSDRRGTGRAGSGAVTNNNTARAGAGRAAPGGDGRLAAGSGLAGKPDVGRVGRNPPPQSQHRLRTLSALGLVQLAGRSEVLLPRDVSRHLEQQGTQPDNQLRRNLFGPGVKPEAAAAAEKYISERESKRAKGFDIPKHSRYTDGAGGLSFAGVRNVDGQTLALLKRDETVMVLPIDQATARRLSRIAVGDPVSVTPRGSIKTSKGRSR</sequence>
<dbReference type="InterPro" id="IPR054462">
    <property type="entry name" value="TraI_M"/>
</dbReference>
<dbReference type="Pfam" id="PF18821">
    <property type="entry name" value="LPD7"/>
    <property type="match status" value="1"/>
</dbReference>
<dbReference type="Pfam" id="PF22863">
    <property type="entry name" value="TraI_middle"/>
    <property type="match status" value="1"/>
</dbReference>
<keyword evidence="7" id="KW-0614">Plasmid</keyword>
<protein>
    <submittedName>
        <fullName evidence="7">DNA relaxase</fullName>
    </submittedName>
</protein>
<accession>F2FB04</accession>
<proteinExistence type="predicted"/>
<gene>
    <name evidence="7" type="primary">traI</name>
</gene>
<evidence type="ECO:0000259" key="6">
    <source>
        <dbReference type="Pfam" id="PF22863"/>
    </source>
</evidence>
<feature type="domain" description="TraI-like C-terminal" evidence="5">
    <location>
        <begin position="646"/>
        <end position="730"/>
    </location>
</feature>
<feature type="domain" description="TraI-like middle" evidence="6">
    <location>
        <begin position="168"/>
        <end position="254"/>
    </location>
</feature>
<evidence type="ECO:0000259" key="5">
    <source>
        <dbReference type="Pfam" id="PF22287"/>
    </source>
</evidence>
<dbReference type="InterPro" id="IPR040677">
    <property type="entry name" value="LPD7"/>
</dbReference>
<evidence type="ECO:0000259" key="4">
    <source>
        <dbReference type="Pfam" id="PF18821"/>
    </source>
</evidence>
<dbReference type="InterPro" id="IPR005094">
    <property type="entry name" value="Endonuclease_MobA/VirD2"/>
</dbReference>